<dbReference type="Pfam" id="PF00817">
    <property type="entry name" value="IMS"/>
    <property type="match status" value="1"/>
</dbReference>
<feature type="binding site" evidence="2">
    <location>
        <position position="9"/>
    </location>
    <ligand>
        <name>Mg(2+)</name>
        <dbReference type="ChEBI" id="CHEBI:18420"/>
    </ligand>
</feature>
<keyword evidence="2" id="KW-0963">Cytoplasm</keyword>
<dbReference type="GO" id="GO:0006261">
    <property type="term" value="P:DNA-templated DNA replication"/>
    <property type="evidence" value="ECO:0007669"/>
    <property type="project" value="UniProtKB-UniRule"/>
</dbReference>
<dbReference type="Proteomes" id="UP000198817">
    <property type="component" value="Unassembled WGS sequence"/>
</dbReference>
<keyword evidence="2" id="KW-0235">DNA replication</keyword>
<dbReference type="Gene3D" id="3.30.1490.100">
    <property type="entry name" value="DNA polymerase, Y-family, little finger domain"/>
    <property type="match status" value="1"/>
</dbReference>
<dbReference type="NCBIfam" id="NF002677">
    <property type="entry name" value="PRK02406.1"/>
    <property type="match status" value="1"/>
</dbReference>
<keyword evidence="2" id="KW-0234">DNA repair</keyword>
<organism evidence="4 5">
    <name type="scientific">Eubacterium pyruvativorans</name>
    <dbReference type="NCBI Taxonomy" id="155865"/>
    <lineage>
        <taxon>Bacteria</taxon>
        <taxon>Bacillati</taxon>
        <taxon>Bacillota</taxon>
        <taxon>Clostridia</taxon>
        <taxon>Eubacteriales</taxon>
        <taxon>Eubacteriaceae</taxon>
        <taxon>Eubacterium</taxon>
    </lineage>
</organism>
<accession>A0A1I7GC16</accession>
<keyword evidence="2" id="KW-0227">DNA damage</keyword>
<dbReference type="Gene3D" id="3.30.70.270">
    <property type="match status" value="1"/>
</dbReference>
<dbReference type="SUPFAM" id="SSF56672">
    <property type="entry name" value="DNA/RNA polymerases"/>
    <property type="match status" value="1"/>
</dbReference>
<dbReference type="PANTHER" id="PTHR11076:SF33">
    <property type="entry name" value="DNA POLYMERASE KAPPA"/>
    <property type="match status" value="1"/>
</dbReference>
<dbReference type="InterPro" id="IPR043128">
    <property type="entry name" value="Rev_trsase/Diguanyl_cyclase"/>
</dbReference>
<comment type="similarity">
    <text evidence="1 2">Belongs to the DNA polymerase type-Y family.</text>
</comment>
<dbReference type="EC" id="2.7.7.7" evidence="2"/>
<protein>
    <recommendedName>
        <fullName evidence="2">DNA polymerase IV</fullName>
        <shortName evidence="2">Pol IV</shortName>
        <ecNumber evidence="2">2.7.7.7</ecNumber>
    </recommendedName>
</protein>
<dbReference type="GO" id="GO:0006281">
    <property type="term" value="P:DNA repair"/>
    <property type="evidence" value="ECO:0007669"/>
    <property type="project" value="UniProtKB-UniRule"/>
</dbReference>
<name>A0A1I7GC16_9FIRM</name>
<dbReference type="AlphaFoldDB" id="A0A1I7GC16"/>
<keyword evidence="2" id="KW-0238">DNA-binding</keyword>
<proteinExistence type="inferred from homology"/>
<feature type="domain" description="UmuC" evidence="3">
    <location>
        <begin position="5"/>
        <end position="187"/>
    </location>
</feature>
<feature type="site" description="Substrate discrimination" evidence="2">
    <location>
        <position position="14"/>
    </location>
</feature>
<dbReference type="GO" id="GO:0005829">
    <property type="term" value="C:cytosol"/>
    <property type="evidence" value="ECO:0007669"/>
    <property type="project" value="TreeGrafter"/>
</dbReference>
<dbReference type="GO" id="GO:0000287">
    <property type="term" value="F:magnesium ion binding"/>
    <property type="evidence" value="ECO:0007669"/>
    <property type="project" value="UniProtKB-UniRule"/>
</dbReference>
<comment type="cofactor">
    <cofactor evidence="2">
        <name>Mg(2+)</name>
        <dbReference type="ChEBI" id="CHEBI:18420"/>
    </cofactor>
    <text evidence="2">Binds 2 magnesium ions per subunit.</text>
</comment>
<dbReference type="InterPro" id="IPR050116">
    <property type="entry name" value="DNA_polymerase-Y"/>
</dbReference>
<comment type="function">
    <text evidence="2">Poorly processive, error-prone DNA polymerase involved in untargeted mutagenesis. Copies undamaged DNA at stalled replication forks, which arise in vivo from mismatched or misaligned primer ends. These misaligned primers can be extended by PolIV. Exhibits no 3'-5' exonuclease (proofreading) activity. May be involved in translesional synthesis, in conjunction with the beta clamp from PolIII.</text>
</comment>
<evidence type="ECO:0000256" key="1">
    <source>
        <dbReference type="ARBA" id="ARBA00010945"/>
    </source>
</evidence>
<keyword evidence="2" id="KW-0548">Nucleotidyltransferase</keyword>
<dbReference type="HAMAP" id="MF_01113">
    <property type="entry name" value="DNApol_IV"/>
    <property type="match status" value="1"/>
</dbReference>
<feature type="binding site" evidence="2">
    <location>
        <position position="105"/>
    </location>
    <ligand>
        <name>Mg(2+)</name>
        <dbReference type="ChEBI" id="CHEBI:18420"/>
    </ligand>
</feature>
<dbReference type="GO" id="GO:0003684">
    <property type="term" value="F:damaged DNA binding"/>
    <property type="evidence" value="ECO:0007669"/>
    <property type="project" value="InterPro"/>
</dbReference>
<comment type="catalytic activity">
    <reaction evidence="2">
        <text>DNA(n) + a 2'-deoxyribonucleoside 5'-triphosphate = DNA(n+1) + diphosphate</text>
        <dbReference type="Rhea" id="RHEA:22508"/>
        <dbReference type="Rhea" id="RHEA-COMP:17339"/>
        <dbReference type="Rhea" id="RHEA-COMP:17340"/>
        <dbReference type="ChEBI" id="CHEBI:33019"/>
        <dbReference type="ChEBI" id="CHEBI:61560"/>
        <dbReference type="ChEBI" id="CHEBI:173112"/>
        <dbReference type="EC" id="2.7.7.7"/>
    </reaction>
</comment>
<reference evidence="4 5" key="1">
    <citation type="submission" date="2016-10" db="EMBL/GenBank/DDBJ databases">
        <authorList>
            <person name="de Groot N.N."/>
        </authorList>
    </citation>
    <scope>NUCLEOTIDE SEQUENCE [LARGE SCALE GENOMIC DNA]</scope>
    <source>
        <strain evidence="4 5">KHGC13</strain>
    </source>
</reference>
<evidence type="ECO:0000313" key="5">
    <source>
        <dbReference type="Proteomes" id="UP000198817"/>
    </source>
</evidence>
<dbReference type="InterPro" id="IPR022880">
    <property type="entry name" value="DNApol_IV"/>
</dbReference>
<dbReference type="Gene3D" id="1.10.150.20">
    <property type="entry name" value="5' to 3' exonuclease, C-terminal subdomain"/>
    <property type="match status" value="1"/>
</dbReference>
<dbReference type="InterPro" id="IPR001126">
    <property type="entry name" value="UmuC"/>
</dbReference>
<dbReference type="InterPro" id="IPR036775">
    <property type="entry name" value="DNA_pol_Y-fam_lit_finger_sf"/>
</dbReference>
<dbReference type="InterPro" id="IPR017961">
    <property type="entry name" value="DNA_pol_Y-fam_little_finger"/>
</dbReference>
<keyword evidence="2" id="KW-0515">Mutator protein</keyword>
<dbReference type="STRING" id="155865.SAMN05216515_1079"/>
<dbReference type="PROSITE" id="PS50173">
    <property type="entry name" value="UMUC"/>
    <property type="match status" value="1"/>
</dbReference>
<keyword evidence="2" id="KW-0808">Transferase</keyword>
<dbReference type="SUPFAM" id="SSF100879">
    <property type="entry name" value="Lesion bypass DNA polymerase (Y-family), little finger domain"/>
    <property type="match status" value="1"/>
</dbReference>
<dbReference type="RefSeq" id="WP_090470651.1">
    <property type="nucleotide sequence ID" value="NZ_FOWF01000007.1"/>
</dbReference>
<comment type="subunit">
    <text evidence="2">Monomer.</text>
</comment>
<keyword evidence="2" id="KW-0460">Magnesium</keyword>
<dbReference type="Gene3D" id="3.40.1170.60">
    <property type="match status" value="1"/>
</dbReference>
<evidence type="ECO:0000259" key="3">
    <source>
        <dbReference type="PROSITE" id="PS50173"/>
    </source>
</evidence>
<evidence type="ECO:0000256" key="2">
    <source>
        <dbReference type="HAMAP-Rule" id="MF_01113"/>
    </source>
</evidence>
<sequence>MDRVILHCDMNSFYASIELLDHPEYRNVPMAVSGDPASRHGIILAKNEPAKKYGIRTAETVWQAKRKCPNLVLLPPHREKYRDYHQRINAIFLDYTELVEPFSIDESWLDVTGSRKLFGSGKEIADTIRRRVRDELGLTLSAGVSFNKIFAKMGSEYRKPDATTVISRENYQAVLWPLPVSDFFFVGRATASRLSGIGIETIGDLAEAEESVLIRLLGKQGSKLRQAARGEDETPVRRYDEKRQAKSVGNGVTFPRDLTEEDDILAAITSLSDTVSARLRKAGLRAGGVKVDIKDPSLVTISRQMKLDDPTDRAADIIRAAMDLIRGTVAPGSPIRLLTVTAIHLEEKNAPRQLNLFGALTSRAPETAGASGQAEDRTMEYTMDEIRRKFGRDAIGFASSSKRKQD</sequence>
<keyword evidence="2" id="KW-0239">DNA-directed DNA polymerase</keyword>
<comment type="subcellular location">
    <subcellularLocation>
        <location evidence="2">Cytoplasm</location>
    </subcellularLocation>
</comment>
<dbReference type="EMBL" id="FPBT01000006">
    <property type="protein sequence ID" value="SFU46007.1"/>
    <property type="molecule type" value="Genomic_DNA"/>
</dbReference>
<dbReference type="OrthoDB" id="9808813at2"/>
<dbReference type="Pfam" id="PF11799">
    <property type="entry name" value="IMS_C"/>
    <property type="match status" value="1"/>
</dbReference>
<keyword evidence="5" id="KW-1185">Reference proteome</keyword>
<gene>
    <name evidence="2" type="primary">dinB</name>
    <name evidence="4" type="ORF">SAMN05216508_1069</name>
</gene>
<keyword evidence="2" id="KW-0479">Metal-binding</keyword>
<feature type="active site" evidence="2">
    <location>
        <position position="106"/>
    </location>
</feature>
<dbReference type="PANTHER" id="PTHR11076">
    <property type="entry name" value="DNA REPAIR POLYMERASE UMUC / TRANSFERASE FAMILY MEMBER"/>
    <property type="match status" value="1"/>
</dbReference>
<dbReference type="InterPro" id="IPR043502">
    <property type="entry name" value="DNA/RNA_pol_sf"/>
</dbReference>
<evidence type="ECO:0000313" key="4">
    <source>
        <dbReference type="EMBL" id="SFU46007.1"/>
    </source>
</evidence>
<dbReference type="CDD" id="cd03586">
    <property type="entry name" value="PolY_Pol_IV_kappa"/>
    <property type="match status" value="1"/>
</dbReference>
<dbReference type="GO" id="GO:0003887">
    <property type="term" value="F:DNA-directed DNA polymerase activity"/>
    <property type="evidence" value="ECO:0007669"/>
    <property type="project" value="UniProtKB-UniRule"/>
</dbReference>
<dbReference type="GO" id="GO:0042276">
    <property type="term" value="P:error-prone translesion synthesis"/>
    <property type="evidence" value="ECO:0007669"/>
    <property type="project" value="TreeGrafter"/>
</dbReference>
<dbReference type="GO" id="GO:0009432">
    <property type="term" value="P:SOS response"/>
    <property type="evidence" value="ECO:0007669"/>
    <property type="project" value="TreeGrafter"/>
</dbReference>